<proteinExistence type="predicted"/>
<evidence type="ECO:0000256" key="1">
    <source>
        <dbReference type="ARBA" id="ARBA00004123"/>
    </source>
</evidence>
<dbReference type="Gene3D" id="4.10.280.10">
    <property type="entry name" value="Helix-loop-helix DNA-binding domain"/>
    <property type="match status" value="1"/>
</dbReference>
<feature type="region of interest" description="Disordered" evidence="5">
    <location>
        <begin position="188"/>
        <end position="210"/>
    </location>
</feature>
<evidence type="ECO:0000313" key="7">
    <source>
        <dbReference type="EMBL" id="KAB1199165.1"/>
    </source>
</evidence>
<dbReference type="Pfam" id="PF00010">
    <property type="entry name" value="HLH"/>
    <property type="match status" value="1"/>
</dbReference>
<feature type="region of interest" description="Disordered" evidence="5">
    <location>
        <begin position="50"/>
        <end position="90"/>
    </location>
</feature>
<dbReference type="OrthoDB" id="690068at2759"/>
<dbReference type="SUPFAM" id="SSF47459">
    <property type="entry name" value="HLH, helix-loop-helix DNA-binding domain"/>
    <property type="match status" value="1"/>
</dbReference>
<feature type="compositionally biased region" description="Polar residues" evidence="5">
    <location>
        <begin position="409"/>
        <end position="419"/>
    </location>
</feature>
<feature type="domain" description="BHLH" evidence="6">
    <location>
        <begin position="469"/>
        <end position="518"/>
    </location>
</feature>
<dbReference type="PROSITE" id="PS50888">
    <property type="entry name" value="BHLH"/>
    <property type="match status" value="1"/>
</dbReference>
<feature type="region of interest" description="Disordered" evidence="5">
    <location>
        <begin position="409"/>
        <end position="478"/>
    </location>
</feature>
<keyword evidence="4" id="KW-0539">Nucleus</keyword>
<dbReference type="Proteomes" id="UP000516437">
    <property type="component" value="Unassembled WGS sequence"/>
</dbReference>
<evidence type="ECO:0000256" key="2">
    <source>
        <dbReference type="ARBA" id="ARBA00023015"/>
    </source>
</evidence>
<dbReference type="AlphaFoldDB" id="A0A6A1UF21"/>
<feature type="compositionally biased region" description="Basic and acidic residues" evidence="5">
    <location>
        <begin position="469"/>
        <end position="478"/>
    </location>
</feature>
<keyword evidence="2" id="KW-0805">Transcription regulation</keyword>
<comment type="subcellular location">
    <subcellularLocation>
        <location evidence="1">Nucleus</location>
    </subcellularLocation>
</comment>
<dbReference type="InterPro" id="IPR036638">
    <property type="entry name" value="HLH_DNA-bd_sf"/>
</dbReference>
<dbReference type="PANTHER" id="PTHR46807">
    <property type="entry name" value="TRANSCRIPTION FACTOR PIF3"/>
    <property type="match status" value="1"/>
</dbReference>
<dbReference type="InterPro" id="IPR047265">
    <property type="entry name" value="PIF1-like_bHLH"/>
</dbReference>
<name>A0A6A1UF21_9ROSI</name>
<feature type="compositionally biased region" description="Polar residues" evidence="5">
    <location>
        <begin position="50"/>
        <end position="65"/>
    </location>
</feature>
<dbReference type="FunFam" id="4.10.280.10:FF:000004">
    <property type="entry name" value="Basic helix-loop-helix transcription factor"/>
    <property type="match status" value="1"/>
</dbReference>
<dbReference type="PANTHER" id="PTHR46807:SF1">
    <property type="entry name" value="TRANSCRIPTION FACTOR PIF3"/>
    <property type="match status" value="1"/>
</dbReference>
<sequence length="739" mass="78810">MPLSELYRMAKGKLDSTQEKNATCSTDLSFLPENDLFELVWENGQILKQGQSSRARKSPTSNSLPSHCLPSHTLKTRDKDTGNGNSSKMGKFGGVDSVFSEIPMSVPSGEMDLSQDDDMMPWLTYPIDESLQHEYGSEFLPELSGVTVSELPTQNNLASIDKKSSCNLLYRDCHTDCVNDGASFRRGDESKISSVGGGEAARPRNSSGPLYSLSSQQCQISFPSLRSRVLDVAGSNTSNVMHHSVCGDSARVASDAGGFPGRKAQKKDPMPPSNNSTLMNFSHFSRPAAVVKANLQNISLMAGLGLSRVERMAREDTGSTATNKYPSEPTLMDSSTALRKESSSHCQPVVLPSKIDLKTLEEPKATKQSEAICKEYAAKNDKCSNHVLGETETRGLPDGEKTVEPVVASSSVCSGNSVERASGDPTHNLKRKCRDAEESECHSEDVEEESVGAKKTAPARGGTSSKRSRAAEVHNLSERRRRDRINEKMRALQELIPNCNKVDKASMLDEAIEYLKTLQLQVQIMSMGAGLYMPPMMLQTGMPHMSAPHMAHFSPMGIGMGMGLGMAFGMGMPDMNGGSSGYPMIQVPPVQGAHFPGPPLSGHAALHGMAGSNLQMFGLPGQGFPMSMPRGPIIPLSGGPLMKSAVGVNASGVVGPLGNLDSAPASTSKDPKKNINPQVMQSTGANSSINQLSGQCPATHAGFEPSSLLENDGQAFKVTGNATVGSVNGDDIVPSRRAC</sequence>
<dbReference type="InterPro" id="IPR044273">
    <property type="entry name" value="PIF3-like"/>
</dbReference>
<reference evidence="7 8" key="1">
    <citation type="journal article" date="2019" name="Plant Biotechnol. J.">
        <title>The red bayberry genome and genetic basis of sex determination.</title>
        <authorList>
            <person name="Jia H.M."/>
            <person name="Jia H.J."/>
            <person name="Cai Q.L."/>
            <person name="Wang Y."/>
            <person name="Zhao H.B."/>
            <person name="Yang W.F."/>
            <person name="Wang G.Y."/>
            <person name="Li Y.H."/>
            <person name="Zhan D.L."/>
            <person name="Shen Y.T."/>
            <person name="Niu Q.F."/>
            <person name="Chang L."/>
            <person name="Qiu J."/>
            <person name="Zhao L."/>
            <person name="Xie H.B."/>
            <person name="Fu W.Y."/>
            <person name="Jin J."/>
            <person name="Li X.W."/>
            <person name="Jiao Y."/>
            <person name="Zhou C.C."/>
            <person name="Tu T."/>
            <person name="Chai C.Y."/>
            <person name="Gao J.L."/>
            <person name="Fan L.J."/>
            <person name="van de Weg E."/>
            <person name="Wang J.Y."/>
            <person name="Gao Z.S."/>
        </authorList>
    </citation>
    <scope>NUCLEOTIDE SEQUENCE [LARGE SCALE GENOMIC DNA]</scope>
    <source>
        <tissue evidence="7">Leaves</tissue>
    </source>
</reference>
<dbReference type="GO" id="GO:0046983">
    <property type="term" value="F:protein dimerization activity"/>
    <property type="evidence" value="ECO:0007669"/>
    <property type="project" value="InterPro"/>
</dbReference>
<protein>
    <submittedName>
        <fullName evidence="7">Transcription factor PIF3</fullName>
    </submittedName>
</protein>
<comment type="caution">
    <text evidence="7">The sequence shown here is derived from an EMBL/GenBank/DDBJ whole genome shotgun (WGS) entry which is preliminary data.</text>
</comment>
<dbReference type="GO" id="GO:0003700">
    <property type="term" value="F:DNA-binding transcription factor activity"/>
    <property type="evidence" value="ECO:0007669"/>
    <property type="project" value="InterPro"/>
</dbReference>
<dbReference type="InterPro" id="IPR011598">
    <property type="entry name" value="bHLH_dom"/>
</dbReference>
<organism evidence="7 8">
    <name type="scientific">Morella rubra</name>
    <name type="common">Chinese bayberry</name>
    <dbReference type="NCBI Taxonomy" id="262757"/>
    <lineage>
        <taxon>Eukaryota</taxon>
        <taxon>Viridiplantae</taxon>
        <taxon>Streptophyta</taxon>
        <taxon>Embryophyta</taxon>
        <taxon>Tracheophyta</taxon>
        <taxon>Spermatophyta</taxon>
        <taxon>Magnoliopsida</taxon>
        <taxon>eudicotyledons</taxon>
        <taxon>Gunneridae</taxon>
        <taxon>Pentapetalae</taxon>
        <taxon>rosids</taxon>
        <taxon>fabids</taxon>
        <taxon>Fagales</taxon>
        <taxon>Myricaceae</taxon>
        <taxon>Morella</taxon>
    </lineage>
</organism>
<keyword evidence="3" id="KW-0804">Transcription</keyword>
<evidence type="ECO:0000256" key="4">
    <source>
        <dbReference type="ARBA" id="ARBA00023242"/>
    </source>
</evidence>
<evidence type="ECO:0000256" key="5">
    <source>
        <dbReference type="SAM" id="MobiDB-lite"/>
    </source>
</evidence>
<dbReference type="GO" id="GO:0005634">
    <property type="term" value="C:nucleus"/>
    <property type="evidence" value="ECO:0007669"/>
    <property type="project" value="UniProtKB-SubCell"/>
</dbReference>
<feature type="compositionally biased region" description="Basic and acidic residues" evidence="5">
    <location>
        <begin position="434"/>
        <end position="444"/>
    </location>
</feature>
<evidence type="ECO:0000259" key="6">
    <source>
        <dbReference type="PROSITE" id="PS50888"/>
    </source>
</evidence>
<evidence type="ECO:0000313" key="8">
    <source>
        <dbReference type="Proteomes" id="UP000516437"/>
    </source>
</evidence>
<keyword evidence="8" id="KW-1185">Reference proteome</keyword>
<gene>
    <name evidence="7" type="ORF">CJ030_MR0G027025</name>
</gene>
<dbReference type="SMART" id="SM00353">
    <property type="entry name" value="HLH"/>
    <property type="match status" value="1"/>
</dbReference>
<evidence type="ECO:0000256" key="3">
    <source>
        <dbReference type="ARBA" id="ARBA00023163"/>
    </source>
</evidence>
<dbReference type="GO" id="GO:0010017">
    <property type="term" value="P:red or far-red light signaling pathway"/>
    <property type="evidence" value="ECO:0007669"/>
    <property type="project" value="UniProtKB-ARBA"/>
</dbReference>
<accession>A0A6A1UF21</accession>
<dbReference type="CDD" id="cd11445">
    <property type="entry name" value="bHLH_AtPIF_like"/>
    <property type="match status" value="1"/>
</dbReference>
<dbReference type="EMBL" id="RXIC02000492">
    <property type="protein sequence ID" value="KAB1199165.1"/>
    <property type="molecule type" value="Genomic_DNA"/>
</dbReference>